<dbReference type="GO" id="GO:0046872">
    <property type="term" value="F:metal ion binding"/>
    <property type="evidence" value="ECO:0007669"/>
    <property type="project" value="UniProtKB-KW"/>
</dbReference>
<keyword evidence="4 10" id="KW-0732">Signal</keyword>
<proteinExistence type="predicted"/>
<feature type="binding site" description="covalent" evidence="8">
    <location>
        <position position="233"/>
    </location>
    <ligand>
        <name>heme c</name>
        <dbReference type="ChEBI" id="CHEBI:61717"/>
        <label>2</label>
    </ligand>
</feature>
<dbReference type="InterPro" id="IPR004852">
    <property type="entry name" value="Di-haem_cyt_c_peroxidsae"/>
</dbReference>
<gene>
    <name evidence="12" type="ORF">SAMN05444148_1143</name>
</gene>
<comment type="cofactor">
    <cofactor evidence="8">
        <name>heme</name>
        <dbReference type="ChEBI" id="CHEBI:30413"/>
    </cofactor>
    <text evidence="8">Binds 2 heme groups.</text>
</comment>
<dbReference type="PANTHER" id="PTHR30600">
    <property type="entry name" value="CYTOCHROME C PEROXIDASE-RELATED"/>
    <property type="match status" value="1"/>
</dbReference>
<feature type="domain" description="Cytochrome c" evidence="11">
    <location>
        <begin position="63"/>
        <end position="166"/>
    </location>
</feature>
<dbReference type="GO" id="GO:0004130">
    <property type="term" value="F:cytochrome-c peroxidase activity"/>
    <property type="evidence" value="ECO:0007669"/>
    <property type="project" value="TreeGrafter"/>
</dbReference>
<keyword evidence="12" id="KW-0575">Peroxidase</keyword>
<dbReference type="SUPFAM" id="SSF46626">
    <property type="entry name" value="Cytochrome c"/>
    <property type="match status" value="2"/>
</dbReference>
<keyword evidence="13" id="KW-1185">Reference proteome</keyword>
<comment type="subcellular location">
    <subcellularLocation>
        <location evidence="1">Periplasm</location>
    </subcellularLocation>
</comment>
<evidence type="ECO:0000256" key="5">
    <source>
        <dbReference type="ARBA" id="ARBA00022764"/>
    </source>
</evidence>
<sequence length="359" mass="39822">MKKIIYILSVVLLYLSCSSNNEDEGLTPVVEETPNPIELEIPQLFRDNILAPVIPTDNPLTEEGVALGKRLFFDNILSEDETISCASCHAPSSAFTNNTSTSAGVNGVLGNRNSMPLFNLAWNYGERFAWDGKELSLERQALEPIENPVEMNSDLEIVVQRLQNHPDYPELFDAAFKTDIITEELIAKAIAQFERTLISANSKFDRYSLGQANLTAQELNGLDVFLREDKGDCFHCHGNPNNPLWTNNEFHNNGLDATFTDLGLGGVTGDPNDNGRFRTPSLRNLAFTAPYMHDGRFEALEEVIDFYSEGLQNSPTIDPLMKNVAQGGVQLSPQDKADLKAFLLTLSDTSFINNPAFQN</sequence>
<dbReference type="Gene3D" id="1.10.760.10">
    <property type="entry name" value="Cytochrome c-like domain"/>
    <property type="match status" value="2"/>
</dbReference>
<feature type="domain" description="Cytochrome c" evidence="11">
    <location>
        <begin position="216"/>
        <end position="347"/>
    </location>
</feature>
<dbReference type="InterPro" id="IPR009056">
    <property type="entry name" value="Cyt_c-like_dom"/>
</dbReference>
<evidence type="ECO:0000256" key="7">
    <source>
        <dbReference type="ARBA" id="ARBA00023004"/>
    </source>
</evidence>
<feature type="chain" id="PRO_5013359336" evidence="10">
    <location>
        <begin position="22"/>
        <end position="359"/>
    </location>
</feature>
<dbReference type="GO" id="GO:0009055">
    <property type="term" value="F:electron transfer activity"/>
    <property type="evidence" value="ECO:0007669"/>
    <property type="project" value="InterPro"/>
</dbReference>
<dbReference type="PIRSF" id="PIRSF000294">
    <property type="entry name" value="Cytochrome-c_peroxidase"/>
    <property type="match status" value="1"/>
</dbReference>
<accession>A0A1M5NB81</accession>
<dbReference type="STRING" id="1089305.SAMN05444148_1143"/>
<dbReference type="InterPro" id="IPR026259">
    <property type="entry name" value="MauG/Cytc_peroxidase"/>
</dbReference>
<evidence type="ECO:0000256" key="10">
    <source>
        <dbReference type="SAM" id="SignalP"/>
    </source>
</evidence>
<dbReference type="PROSITE" id="PS51007">
    <property type="entry name" value="CYTC"/>
    <property type="match status" value="2"/>
</dbReference>
<evidence type="ECO:0000256" key="4">
    <source>
        <dbReference type="ARBA" id="ARBA00022729"/>
    </source>
</evidence>
<evidence type="ECO:0000259" key="11">
    <source>
        <dbReference type="PROSITE" id="PS51007"/>
    </source>
</evidence>
<dbReference type="Pfam" id="PF03150">
    <property type="entry name" value="CCP_MauG"/>
    <property type="match status" value="1"/>
</dbReference>
<feature type="binding site" description="covalent" evidence="8">
    <location>
        <position position="88"/>
    </location>
    <ligand>
        <name>heme c</name>
        <dbReference type="ChEBI" id="CHEBI:61717"/>
        <label>1</label>
    </ligand>
</feature>
<dbReference type="InterPro" id="IPR036909">
    <property type="entry name" value="Cyt_c-like_dom_sf"/>
</dbReference>
<keyword evidence="7 9" id="KW-0408">Iron</keyword>
<feature type="binding site" description="covalent" evidence="8">
    <location>
        <position position="236"/>
    </location>
    <ligand>
        <name>heme c</name>
        <dbReference type="ChEBI" id="CHEBI:61717"/>
        <label>2</label>
    </ligand>
</feature>
<keyword evidence="2 8" id="KW-0349">Heme</keyword>
<dbReference type="AlphaFoldDB" id="A0A1M5NB81"/>
<dbReference type="OrthoDB" id="9805202at2"/>
<evidence type="ECO:0000256" key="6">
    <source>
        <dbReference type="ARBA" id="ARBA00023002"/>
    </source>
</evidence>
<evidence type="ECO:0000313" key="13">
    <source>
        <dbReference type="Proteomes" id="UP000184522"/>
    </source>
</evidence>
<dbReference type="EMBL" id="FQWS01000001">
    <property type="protein sequence ID" value="SHG86814.1"/>
    <property type="molecule type" value="Genomic_DNA"/>
</dbReference>
<dbReference type="GO" id="GO:0042597">
    <property type="term" value="C:periplasmic space"/>
    <property type="evidence" value="ECO:0007669"/>
    <property type="project" value="UniProtKB-SubCell"/>
</dbReference>
<keyword evidence="5" id="KW-0574">Periplasm</keyword>
<comment type="PTM">
    <text evidence="8">Binds 2 heme groups per subunit.</text>
</comment>
<feature type="binding site" description="axial binding residue" evidence="9">
    <location>
        <position position="89"/>
    </location>
    <ligand>
        <name>heme c</name>
        <dbReference type="ChEBI" id="CHEBI:61717"/>
        <label>1</label>
    </ligand>
    <ligandPart>
        <name>Fe</name>
        <dbReference type="ChEBI" id="CHEBI:18248"/>
    </ligandPart>
</feature>
<dbReference type="Proteomes" id="UP000184522">
    <property type="component" value="Unassembled WGS sequence"/>
</dbReference>
<evidence type="ECO:0000256" key="1">
    <source>
        <dbReference type="ARBA" id="ARBA00004418"/>
    </source>
</evidence>
<name>A0A1M5NB81_9FLAO</name>
<dbReference type="GO" id="GO:0020037">
    <property type="term" value="F:heme binding"/>
    <property type="evidence" value="ECO:0007669"/>
    <property type="project" value="InterPro"/>
</dbReference>
<evidence type="ECO:0000256" key="3">
    <source>
        <dbReference type="ARBA" id="ARBA00022723"/>
    </source>
</evidence>
<evidence type="ECO:0000256" key="9">
    <source>
        <dbReference type="PIRSR" id="PIRSR000294-2"/>
    </source>
</evidence>
<evidence type="ECO:0000256" key="2">
    <source>
        <dbReference type="ARBA" id="ARBA00022617"/>
    </source>
</evidence>
<dbReference type="InterPro" id="IPR051395">
    <property type="entry name" value="Cytochrome_c_Peroxidase/MauG"/>
</dbReference>
<protein>
    <submittedName>
        <fullName evidence="12">Cytochrome c peroxidase</fullName>
    </submittedName>
</protein>
<dbReference type="RefSeq" id="WP_083573318.1">
    <property type="nucleotide sequence ID" value="NZ_FQWS01000001.1"/>
</dbReference>
<feature type="signal peptide" evidence="10">
    <location>
        <begin position="1"/>
        <end position="21"/>
    </location>
</feature>
<dbReference type="PANTHER" id="PTHR30600:SF10">
    <property type="entry name" value="BLL6722 PROTEIN"/>
    <property type="match status" value="1"/>
</dbReference>
<keyword evidence="3 9" id="KW-0479">Metal-binding</keyword>
<feature type="binding site" description="covalent" evidence="8">
    <location>
        <position position="85"/>
    </location>
    <ligand>
        <name>heme c</name>
        <dbReference type="ChEBI" id="CHEBI:61717"/>
        <label>1</label>
    </ligand>
</feature>
<evidence type="ECO:0000256" key="8">
    <source>
        <dbReference type="PIRSR" id="PIRSR000294-1"/>
    </source>
</evidence>
<keyword evidence="6" id="KW-0560">Oxidoreductase</keyword>
<feature type="binding site" description="axial binding residue" evidence="9">
    <location>
        <position position="237"/>
    </location>
    <ligand>
        <name>heme c</name>
        <dbReference type="ChEBI" id="CHEBI:61717"/>
        <label>2</label>
    </ligand>
    <ligandPart>
        <name>Fe</name>
        <dbReference type="ChEBI" id="CHEBI:18248"/>
    </ligandPart>
</feature>
<organism evidence="12 13">
    <name type="scientific">Winogradskyella jejuensis</name>
    <dbReference type="NCBI Taxonomy" id="1089305"/>
    <lineage>
        <taxon>Bacteria</taxon>
        <taxon>Pseudomonadati</taxon>
        <taxon>Bacteroidota</taxon>
        <taxon>Flavobacteriia</taxon>
        <taxon>Flavobacteriales</taxon>
        <taxon>Flavobacteriaceae</taxon>
        <taxon>Winogradskyella</taxon>
    </lineage>
</organism>
<reference evidence="13" key="1">
    <citation type="submission" date="2016-11" db="EMBL/GenBank/DDBJ databases">
        <authorList>
            <person name="Varghese N."/>
            <person name="Submissions S."/>
        </authorList>
    </citation>
    <scope>NUCLEOTIDE SEQUENCE [LARGE SCALE GENOMIC DNA]</scope>
    <source>
        <strain evidence="13">DSM 25330</strain>
    </source>
</reference>
<evidence type="ECO:0000313" key="12">
    <source>
        <dbReference type="EMBL" id="SHG86814.1"/>
    </source>
</evidence>